<feature type="compositionally biased region" description="Polar residues" evidence="2">
    <location>
        <begin position="430"/>
        <end position="441"/>
    </location>
</feature>
<feature type="coiled-coil region" evidence="1">
    <location>
        <begin position="227"/>
        <end position="311"/>
    </location>
</feature>
<dbReference type="EMBL" id="CP144103">
    <property type="protein sequence ID" value="WWC89743.1"/>
    <property type="molecule type" value="Genomic_DNA"/>
</dbReference>
<feature type="coiled-coil region" evidence="1">
    <location>
        <begin position="126"/>
        <end position="195"/>
    </location>
</feature>
<protein>
    <submittedName>
        <fullName evidence="3">Uncharacterized protein</fullName>
    </submittedName>
</protein>
<evidence type="ECO:0000256" key="2">
    <source>
        <dbReference type="SAM" id="MobiDB-lite"/>
    </source>
</evidence>
<evidence type="ECO:0000256" key="1">
    <source>
        <dbReference type="SAM" id="Coils"/>
    </source>
</evidence>
<keyword evidence="1" id="KW-0175">Coiled coil</keyword>
<feature type="region of interest" description="Disordered" evidence="2">
    <location>
        <begin position="540"/>
        <end position="559"/>
    </location>
</feature>
<organism evidence="3 4">
    <name type="scientific">Kwoniella dendrophila CBS 6074</name>
    <dbReference type="NCBI Taxonomy" id="1295534"/>
    <lineage>
        <taxon>Eukaryota</taxon>
        <taxon>Fungi</taxon>
        <taxon>Dikarya</taxon>
        <taxon>Basidiomycota</taxon>
        <taxon>Agaricomycotina</taxon>
        <taxon>Tremellomycetes</taxon>
        <taxon>Tremellales</taxon>
        <taxon>Cryptococcaceae</taxon>
        <taxon>Kwoniella</taxon>
    </lineage>
</organism>
<feature type="compositionally biased region" description="Polar residues" evidence="2">
    <location>
        <begin position="44"/>
        <end position="57"/>
    </location>
</feature>
<reference evidence="3 4" key="1">
    <citation type="submission" date="2024-01" db="EMBL/GenBank/DDBJ databases">
        <title>Comparative genomics of Cryptococcus and Kwoniella reveals pathogenesis evolution and contrasting modes of karyotype evolution via chromosome fusion or intercentromeric recombination.</title>
        <authorList>
            <person name="Coelho M.A."/>
            <person name="David-Palma M."/>
            <person name="Shea T."/>
            <person name="Bowers K."/>
            <person name="McGinley-Smith S."/>
            <person name="Mohammad A.W."/>
            <person name="Gnirke A."/>
            <person name="Yurkov A.M."/>
            <person name="Nowrousian M."/>
            <person name="Sun S."/>
            <person name="Cuomo C.A."/>
            <person name="Heitman J."/>
        </authorList>
    </citation>
    <scope>NUCLEOTIDE SEQUENCE [LARGE SCALE GENOMIC DNA]</scope>
    <source>
        <strain evidence="3 4">CBS 6074</strain>
    </source>
</reference>
<feature type="region of interest" description="Disordered" evidence="2">
    <location>
        <begin position="1199"/>
        <end position="1255"/>
    </location>
</feature>
<dbReference type="RefSeq" id="XP_066076506.1">
    <property type="nucleotide sequence ID" value="XM_066220409.1"/>
</dbReference>
<keyword evidence="4" id="KW-1185">Reference proteome</keyword>
<feature type="compositionally biased region" description="Polar residues" evidence="2">
    <location>
        <begin position="10"/>
        <end position="22"/>
    </location>
</feature>
<feature type="coiled-coil region" evidence="1">
    <location>
        <begin position="757"/>
        <end position="784"/>
    </location>
</feature>
<evidence type="ECO:0000313" key="3">
    <source>
        <dbReference type="EMBL" id="WWC89743.1"/>
    </source>
</evidence>
<accession>A0AAX4JZ13</accession>
<feature type="compositionally biased region" description="Polar residues" evidence="2">
    <location>
        <begin position="1042"/>
        <end position="1055"/>
    </location>
</feature>
<gene>
    <name evidence="3" type="ORF">L201_004668</name>
</gene>
<feature type="compositionally biased region" description="Low complexity" evidence="2">
    <location>
        <begin position="1208"/>
        <end position="1255"/>
    </location>
</feature>
<dbReference type="GeneID" id="91095338"/>
<feature type="coiled-coil region" evidence="1">
    <location>
        <begin position="345"/>
        <end position="372"/>
    </location>
</feature>
<feature type="region of interest" description="Disordered" evidence="2">
    <location>
        <begin position="923"/>
        <end position="985"/>
    </location>
</feature>
<proteinExistence type="predicted"/>
<feature type="region of interest" description="Disordered" evidence="2">
    <location>
        <begin position="1"/>
        <end position="57"/>
    </location>
</feature>
<feature type="compositionally biased region" description="Low complexity" evidence="2">
    <location>
        <begin position="966"/>
        <end position="979"/>
    </location>
</feature>
<evidence type="ECO:0000313" key="4">
    <source>
        <dbReference type="Proteomes" id="UP001355207"/>
    </source>
</evidence>
<name>A0AAX4JZ13_9TREE</name>
<feature type="region of interest" description="Disordered" evidence="2">
    <location>
        <begin position="415"/>
        <end position="441"/>
    </location>
</feature>
<feature type="compositionally biased region" description="Polar residues" evidence="2">
    <location>
        <begin position="926"/>
        <end position="936"/>
    </location>
</feature>
<feature type="compositionally biased region" description="Low complexity" evidence="2">
    <location>
        <begin position="23"/>
        <end position="35"/>
    </location>
</feature>
<feature type="region of interest" description="Disordered" evidence="2">
    <location>
        <begin position="1004"/>
        <end position="1065"/>
    </location>
</feature>
<sequence>MEEATRSRAHFTSHSNSDSIPNSPTESTASSSSSSQNDRKATLSPYNNDTHGSPSASLMSRTAETLDGLSKQLGHLKDESENLDNEIMLCCCGNTISTGNLCKSLREREKLEDKLKLSGEIGNALLQRYEALERKYQSSVDKYEKQLEAKRNALVESVRKVNNLEKANTQHLQKYAEISKKNEALEKRYTQAMHTQTLTQQSLTHVRAELTTLRTTSQRQKVALASGLNVEERLSEVEKRYEDAKDLAEIETKKSRDEFRKRKRAEARIEELEAQVKSASKEVEEIKEGRAKDAQDLLANAKERLSVLHSELSETFRTESPSDMPEYQKTLEDLVATNTLLKHDVAELTHSLSESRDESRSLKEEVEELRAAIGTVGRMSPFGRLPTHLAKELGSGHSNHSRTESSPILSLGQLQTQGLGQGHGDRGSWQRMSVASSSRTGGMSAWEHHRKMSMAHSFTSNSSSTADGALMSPGLGMGPIGEFGGILTNEDGSRLPALSPPPVTGRESPKFRTSPNGGIGYVLNGVPKSKPGHVVRPSLARSFSTNTDRRSRRSYASQGVGPIAEWSAGEEVSGITEEPLSPGTDYFRAAEANRKRRSLMLARRSTMSPNDFAEYSPNASTTLNEDSIARDCPSPMSDSALTGNSPKRAKRKTLMLLTRSQGVQTDPIEIRSSTDFENNEMNEESLSGKGLISTSTGTSPIPPVEDHSETSSIQDNRAGILLVVVEHMSRILARLRDADVPTLNKRLKKHNLPGDVAHLSQTTMRALQQEVADLRNQFRGVHNLGGIDRKDFNLLLRLFKDVFTDLVDLQAIVNDVTINPSLGKKLQKAAFREEEDEVSRQAKQASGLGWIAAPITKFFVTPAENPENDGILNNGAPTRKGLERGKLQPTLPVKSAPKQQATASATTTHVSVEFGGTGIVRRASPAMTSNNTTSAGRENVIDDLPSSPIPNAGANDGHDRTISPSNANNNLTGAAGAENSLLPPTLRTVRRSKSKANRNELLGIFAGAQKPSSSNAGSSGTGGDSWAALGHGTPPAGGRTLRSVSSQNFAGNNNDRTIKAKSSHERKRISAIVDAIIDPSTMTKNEDDISDIISGSYEPQPPLLERQLRPRGLSDSSIRSTFVSQSINPVLDNDLSNTITRTRVCPYSNTTTAGGGGVLQSLSKRWYDFRGSSNNEVSPINPDGGSSNVHSESQIHTIPINSAGNIESRSPSKPIPSRSISSSIRSDSISTTHSTRSSTTKLVSPTNTNTNNSSTQNGLFGLIASSLVGNENIDHVADQEDDELVGASLRQSGLRGVSGKSWR</sequence>
<dbReference type="Proteomes" id="UP001355207">
    <property type="component" value="Chromosome 6"/>
</dbReference>
<feature type="region of interest" description="Disordered" evidence="2">
    <location>
        <begin position="492"/>
        <end position="520"/>
    </location>
</feature>